<dbReference type="EMBL" id="LSSN01003595">
    <property type="protein sequence ID" value="OMJ13186.1"/>
    <property type="molecule type" value="Genomic_DNA"/>
</dbReference>
<dbReference type="Proteomes" id="UP000187283">
    <property type="component" value="Unassembled WGS sequence"/>
</dbReference>
<comment type="caution">
    <text evidence="1">The sequence shown here is derived from an EMBL/GenBank/DDBJ whole genome shotgun (WGS) entry which is preliminary data.</text>
</comment>
<evidence type="ECO:0000313" key="1">
    <source>
        <dbReference type="EMBL" id="OMJ13186.1"/>
    </source>
</evidence>
<sequence>MMKYPNCRNFSQAAFNNGGAEYRKYTHSVIIPNWKLSPDKLRRSINILSKNKRNVINADNMIPDNNEAITLKRDHLILVPVTKTQNIKFFKNFYSEYNIRFFCDSNDDRNECDYRSKYTYNTKTLVLKTKHMFDVVCNSDTRYKTYAKMNFDTIIDKNYMNGILKLASDNSDKLFFFGAFNSLFNSQYKNGRFYGLTDSLLRLYCSHKNNVPLHFSDDIWFGNVINHIHERLISTAKNGVTLLSMNKNKIHHTSYIDAGIQFRLDKQ</sequence>
<accession>A0A1R1XF24</accession>
<gene>
    <name evidence="1" type="ORF">AYI70_g8659</name>
</gene>
<dbReference type="OrthoDB" id="10508182at2759"/>
<evidence type="ECO:0000313" key="2">
    <source>
        <dbReference type="Proteomes" id="UP000187283"/>
    </source>
</evidence>
<proteinExistence type="predicted"/>
<dbReference type="AlphaFoldDB" id="A0A1R1XF24"/>
<keyword evidence="2" id="KW-1185">Reference proteome</keyword>
<name>A0A1R1XF24_9FUNG</name>
<reference evidence="1 2" key="1">
    <citation type="submission" date="2017-01" db="EMBL/GenBank/DDBJ databases">
        <authorList>
            <person name="Mah S.A."/>
            <person name="Swanson W.J."/>
            <person name="Moy G.W."/>
            <person name="Vacquier V.D."/>
        </authorList>
    </citation>
    <scope>NUCLEOTIDE SEQUENCE [LARGE SCALE GENOMIC DNA]</scope>
    <source>
        <strain evidence="1 2">GSMNP</strain>
    </source>
</reference>
<organism evidence="1 2">
    <name type="scientific">Smittium culicis</name>
    <dbReference type="NCBI Taxonomy" id="133412"/>
    <lineage>
        <taxon>Eukaryota</taxon>
        <taxon>Fungi</taxon>
        <taxon>Fungi incertae sedis</taxon>
        <taxon>Zoopagomycota</taxon>
        <taxon>Kickxellomycotina</taxon>
        <taxon>Harpellomycetes</taxon>
        <taxon>Harpellales</taxon>
        <taxon>Legeriomycetaceae</taxon>
        <taxon>Smittium</taxon>
    </lineage>
</organism>
<protein>
    <submittedName>
        <fullName evidence="1">Uncharacterized protein</fullName>
    </submittedName>
</protein>